<feature type="transmembrane region" description="Helical" evidence="1">
    <location>
        <begin position="76"/>
        <end position="94"/>
    </location>
</feature>
<dbReference type="KEGG" id="smur:BWP33_10515"/>
<dbReference type="EMBL" id="ADCY02000009">
    <property type="protein sequence ID" value="EFG31283.1"/>
    <property type="molecule type" value="Genomic_DNA"/>
</dbReference>
<keyword evidence="3" id="KW-1185">Reference proteome</keyword>
<keyword evidence="1" id="KW-1133">Transmembrane helix</keyword>
<protein>
    <recommendedName>
        <fullName evidence="4">SirB2 family protein</fullName>
    </recommendedName>
</protein>
<dbReference type="GO" id="GO:0005886">
    <property type="term" value="C:plasma membrane"/>
    <property type="evidence" value="ECO:0007669"/>
    <property type="project" value="TreeGrafter"/>
</dbReference>
<evidence type="ECO:0000256" key="1">
    <source>
        <dbReference type="SAM" id="Phobius"/>
    </source>
</evidence>
<dbReference type="AlphaFoldDB" id="V9HMJ6"/>
<keyword evidence="1" id="KW-0812">Transmembrane</keyword>
<evidence type="ECO:0000313" key="2">
    <source>
        <dbReference type="EMBL" id="EFG31283.1"/>
    </source>
</evidence>
<dbReference type="PANTHER" id="PTHR39594:SF1">
    <property type="entry name" value="PROTEIN YCHQ"/>
    <property type="match status" value="1"/>
</dbReference>
<evidence type="ECO:0008006" key="4">
    <source>
        <dbReference type="Google" id="ProtNLM"/>
    </source>
</evidence>
<dbReference type="Pfam" id="PF04247">
    <property type="entry name" value="SirB"/>
    <property type="match status" value="1"/>
</dbReference>
<dbReference type="PIRSF" id="PIRSF005610">
    <property type="entry name" value="SirB"/>
    <property type="match status" value="1"/>
</dbReference>
<dbReference type="RefSeq" id="WP_002641337.1">
    <property type="nucleotide sequence ID" value="NZ_CP019448.1"/>
</dbReference>
<accession>V9HMJ6</accession>
<dbReference type="InterPro" id="IPR007360">
    <property type="entry name" value="SirB"/>
</dbReference>
<dbReference type="STRING" id="641147.HMPREF9021_00551"/>
<reference evidence="2 3" key="1">
    <citation type="submission" date="2010-03" db="EMBL/GenBank/DDBJ databases">
        <authorList>
            <consortium name="The Broad Institute Genome Sequencing Platform"/>
            <person name="Ward D."/>
            <person name="Earl A."/>
            <person name="Feldgarden M."/>
            <person name="Gevers D."/>
            <person name="Young S."/>
            <person name="Zeng Q."/>
            <person name="Koehrsen M."/>
            <person name="Alvarado L."/>
            <person name="Berlin A.M."/>
            <person name="Borenstein D."/>
            <person name="Chapman S.B."/>
            <person name="Chen Z."/>
            <person name="Engels R."/>
            <person name="Freedman E."/>
            <person name="Gellesch M."/>
            <person name="Goldberg J."/>
            <person name="Griggs A."/>
            <person name="Gujja S."/>
            <person name="Heilman E.R."/>
            <person name="Heiman D.I."/>
            <person name="Hepburn T.A."/>
            <person name="Howarth C."/>
            <person name="Jen D."/>
            <person name="Larson L."/>
            <person name="Mehta T."/>
            <person name="Park D."/>
            <person name="Pearson M."/>
            <person name="Richards J."/>
            <person name="Roberts A."/>
            <person name="Saif S."/>
            <person name="Shea T.D."/>
            <person name="Shenoy N."/>
            <person name="Sisk P."/>
            <person name="Stolte C."/>
            <person name="Sykes S.N."/>
            <person name="Walk T."/>
            <person name="White J."/>
            <person name="Yandava C."/>
            <person name="Izard J."/>
            <person name="Baranova O.V."/>
            <person name="Blanton J.M."/>
            <person name="Tanner A.C."/>
            <person name="Dewhirst F."/>
            <person name="Haas B."/>
            <person name="Nusbaum C."/>
            <person name="Birren B."/>
        </authorList>
    </citation>
    <scope>NUCLEOTIDE SEQUENCE [LARGE SCALE GENOMIC DNA]</scope>
    <source>
        <strain evidence="2 3">ATCC 29453</strain>
    </source>
</reference>
<keyword evidence="1" id="KW-0472">Membrane</keyword>
<sequence>MAGLYPHIKHAHWLFIMLSVILFNIKFWWVYRHPTQSTLPVALRFLPPSNDTMLLFTGMMMMTIAKWPLFGAGAWLGLKLLFVVIYIMLGILCLRSQPRTKKFYIFYVLAMITVSSVAWMAHCKLSFSCHFFANWV</sequence>
<feature type="transmembrane region" description="Helical" evidence="1">
    <location>
        <begin position="12"/>
        <end position="31"/>
    </location>
</feature>
<gene>
    <name evidence="2" type="ORF">HMPREF9021_00551</name>
</gene>
<dbReference type="HOGENOM" id="CLU_123860_3_0_4"/>
<dbReference type="OrthoDB" id="5588650at2"/>
<dbReference type="PANTHER" id="PTHR39594">
    <property type="entry name" value="PROTEIN YCHQ"/>
    <property type="match status" value="1"/>
</dbReference>
<comment type="caution">
    <text evidence="2">The sequence shown here is derived from an EMBL/GenBank/DDBJ whole genome shotgun (WGS) entry which is preliminary data.</text>
</comment>
<proteinExistence type="predicted"/>
<dbReference type="eggNOG" id="COG3094">
    <property type="taxonomic scope" value="Bacteria"/>
</dbReference>
<dbReference type="Proteomes" id="UP000017813">
    <property type="component" value="Unassembled WGS sequence"/>
</dbReference>
<feature type="transmembrane region" description="Helical" evidence="1">
    <location>
        <begin position="103"/>
        <end position="121"/>
    </location>
</feature>
<name>V9HMJ6_9NEIS</name>
<organism evidence="2 3">
    <name type="scientific">Simonsiella muelleri ATCC 29453</name>
    <dbReference type="NCBI Taxonomy" id="641147"/>
    <lineage>
        <taxon>Bacteria</taxon>
        <taxon>Pseudomonadati</taxon>
        <taxon>Pseudomonadota</taxon>
        <taxon>Betaproteobacteria</taxon>
        <taxon>Neisseriales</taxon>
        <taxon>Neisseriaceae</taxon>
        <taxon>Simonsiella</taxon>
    </lineage>
</organism>
<reference evidence="2 3" key="2">
    <citation type="submission" date="2011-10" db="EMBL/GenBank/DDBJ databases">
        <title>The Genome Sequence of Simonsiella muelleri ATCC 29453.</title>
        <authorList>
            <consortium name="The Broad Institute Genome Sequencing Platform"/>
            <consortium name="The Broad Institute Genome Sequencing Center for Infectious Disease"/>
            <person name="Earl A."/>
            <person name="Ward D."/>
            <person name="Feldgarden M."/>
            <person name="Gevers D."/>
            <person name="Izard J."/>
            <person name="Baranova O.V."/>
            <person name="Blanton J.M."/>
            <person name="Tanner A.C."/>
            <person name="Dewhirst F."/>
            <person name="Young S.K."/>
            <person name="Zeng Q."/>
            <person name="Gargeya S."/>
            <person name="Fitzgerald M."/>
            <person name="Haas B."/>
            <person name="Abouelleil A."/>
            <person name="Alvarado L."/>
            <person name="Arachchi H.M."/>
            <person name="Berlin A."/>
            <person name="Brown A."/>
            <person name="Chapman S.B."/>
            <person name="Chen Z."/>
            <person name="Dunbar C."/>
            <person name="Freedman E."/>
            <person name="Gearin G."/>
            <person name="Goldberg J."/>
            <person name="Griggs A."/>
            <person name="Gujja S."/>
            <person name="Heiman D."/>
            <person name="Howarth C."/>
            <person name="Larson L."/>
            <person name="Lui A."/>
            <person name="MacDonald P.J.P."/>
            <person name="Montmayeur A."/>
            <person name="Murphy C."/>
            <person name="Neiman D."/>
            <person name="Pearson M."/>
            <person name="Priest M."/>
            <person name="Roberts A."/>
            <person name="Saif S."/>
            <person name="Shea T."/>
            <person name="Shenoy N."/>
            <person name="Sisk P."/>
            <person name="Stolte C."/>
            <person name="Sykes S."/>
            <person name="Wortman J."/>
            <person name="Nusbaum C."/>
            <person name="Birren B."/>
        </authorList>
    </citation>
    <scope>NUCLEOTIDE SEQUENCE [LARGE SCALE GENOMIC DNA]</scope>
    <source>
        <strain evidence="2 3">ATCC 29453</strain>
    </source>
</reference>
<evidence type="ECO:0000313" key="3">
    <source>
        <dbReference type="Proteomes" id="UP000017813"/>
    </source>
</evidence>